<dbReference type="Proteomes" id="UP000095282">
    <property type="component" value="Unplaced"/>
</dbReference>
<dbReference type="InterPro" id="IPR012885">
    <property type="entry name" value="F-box_Sdz-33"/>
</dbReference>
<evidence type="ECO:0000259" key="1">
    <source>
        <dbReference type="Pfam" id="PF07735"/>
    </source>
</evidence>
<accession>A0A1I7U247</accession>
<dbReference type="AlphaFoldDB" id="A0A1I7U247"/>
<keyword evidence="2" id="KW-1185">Reference proteome</keyword>
<organism evidence="2 3">
    <name type="scientific">Caenorhabditis tropicalis</name>
    <dbReference type="NCBI Taxonomy" id="1561998"/>
    <lineage>
        <taxon>Eukaryota</taxon>
        <taxon>Metazoa</taxon>
        <taxon>Ecdysozoa</taxon>
        <taxon>Nematoda</taxon>
        <taxon>Chromadorea</taxon>
        <taxon>Rhabditida</taxon>
        <taxon>Rhabditina</taxon>
        <taxon>Rhabditomorpha</taxon>
        <taxon>Rhabditoidea</taxon>
        <taxon>Rhabditidae</taxon>
        <taxon>Peloderinae</taxon>
        <taxon>Caenorhabditis</taxon>
    </lineage>
</organism>
<protein>
    <submittedName>
        <fullName evidence="3">FBA_2 domain-containing protein</fullName>
    </submittedName>
</protein>
<evidence type="ECO:0000313" key="3">
    <source>
        <dbReference type="WBParaSite" id="Csp11.Scaffold629.g14080.t1"/>
    </source>
</evidence>
<evidence type="ECO:0000313" key="2">
    <source>
        <dbReference type="Proteomes" id="UP000095282"/>
    </source>
</evidence>
<dbReference type="PANTHER" id="PTHR21503">
    <property type="entry name" value="F-BOX-CONTAINING HYPOTHETICAL PROTEIN C.ELEGANS"/>
    <property type="match status" value="1"/>
</dbReference>
<reference evidence="3" key="1">
    <citation type="submission" date="2016-11" db="UniProtKB">
        <authorList>
            <consortium name="WormBaseParasite"/>
        </authorList>
    </citation>
    <scope>IDENTIFICATION</scope>
</reference>
<name>A0A1I7U247_9PELO</name>
<dbReference type="eggNOG" id="ENOG502TK42">
    <property type="taxonomic scope" value="Eukaryota"/>
</dbReference>
<proteinExistence type="predicted"/>
<feature type="domain" description="Sdz-33 F-box" evidence="1">
    <location>
        <begin position="124"/>
        <end position="177"/>
    </location>
</feature>
<dbReference type="Pfam" id="PF07735">
    <property type="entry name" value="FBA_2"/>
    <property type="match status" value="1"/>
</dbReference>
<dbReference type="WBParaSite" id="Csp11.Scaffold629.g14080.t1">
    <property type="protein sequence ID" value="Csp11.Scaffold629.g14080.t1"/>
    <property type="gene ID" value="Csp11.Scaffold629.g14080"/>
</dbReference>
<sequence length="283" mass="34114">MGFEQNRFVEGERKRFRKEDISAFIRASQHFLDVLNCRIDRISFDLRPPLTDDQLIMMIDWLNGMKIDIQAVSIRTATWPLFELFITRFQKSVSRLHFFERNCKQFKCDGIIYKRLNFEIKRFFSSNPCPWFNLEFLFNMDTEKISAHKIDLSPEDLNVFLRSWQEGKTNQKLRKIQFETCVERDVKEVLNGCGGELMDPRTAKFMFRDGYQDMWIHGGILIRRNDGRLAVIDINYYEYSTEEQNVTEQEIQKYLKVREIWNSEESSNKWNEKQFFMYIFSEI</sequence>